<name>A0AAE9YGN3_9CAUD</name>
<dbReference type="RefSeq" id="YP_012772521.1">
    <property type="nucleotide sequence ID" value="NC_111398.1"/>
</dbReference>
<evidence type="ECO:0000313" key="1">
    <source>
        <dbReference type="EMBL" id="WCX68774.1"/>
    </source>
</evidence>
<proteinExistence type="predicted"/>
<accession>A0AAE9YGN3</accession>
<evidence type="ECO:0000313" key="2">
    <source>
        <dbReference type="Proteomes" id="UP001217333"/>
    </source>
</evidence>
<dbReference type="EMBL" id="OQ362005">
    <property type="protein sequence ID" value="WCX68774.1"/>
    <property type="molecule type" value="Genomic_DNA"/>
</dbReference>
<dbReference type="Proteomes" id="UP001217333">
    <property type="component" value="Segment"/>
</dbReference>
<sequence>MNLGTTCIFDQQEMCCPHILHVVHFSERLTLEEAQEKMSEITGYDLRTGEYFSVALDYIDNTRLYHLTQLGEETDEVKKAKDVLSRYRPQILERTLKGQPSDYFYLRCYDADANQYMSEQRFYKEIREFVNTKYEELLVDSKARIAARRAEKSAKAAVESQTKLNKIIK</sequence>
<keyword evidence="2" id="KW-1185">Reference proteome</keyword>
<protein>
    <submittedName>
        <fullName evidence="1">Uncharacterized protein</fullName>
    </submittedName>
</protein>
<organism evidence="1 2">
    <name type="scientific">Salmonella phage GSW6</name>
    <dbReference type="NCBI Taxonomy" id="3025422"/>
    <lineage>
        <taxon>Viruses</taxon>
        <taxon>Duplodnaviria</taxon>
        <taxon>Heunggongvirae</taxon>
        <taxon>Uroviricota</taxon>
        <taxon>Caudoviricetes</taxon>
        <taxon>Demerecviridae</taxon>
        <taxon>Markadamsvirinae</taxon>
        <taxon>Epseptimavirus</taxon>
        <taxon>Epseptimavirus GSW6</taxon>
    </lineage>
</organism>
<reference evidence="1" key="1">
    <citation type="submission" date="2023-01" db="EMBL/GenBank/DDBJ databases">
        <authorList>
            <person name="Bringhurst R.M."/>
            <person name="Homer T.E."/>
        </authorList>
    </citation>
    <scope>NUCLEOTIDE SEQUENCE</scope>
</reference>